<evidence type="ECO:0000313" key="1">
    <source>
        <dbReference type="EMBL" id="RGU90350.1"/>
    </source>
</evidence>
<accession>A0A395W741</accession>
<protein>
    <submittedName>
        <fullName evidence="1">Uncharacterized protein</fullName>
    </submittedName>
</protein>
<name>A0A395W741_9FIRM</name>
<dbReference type="Proteomes" id="UP000265489">
    <property type="component" value="Unassembled WGS sequence"/>
</dbReference>
<gene>
    <name evidence="1" type="ORF">DWW32_09125</name>
</gene>
<dbReference type="EMBL" id="QRYQ01000018">
    <property type="protein sequence ID" value="RGU90350.1"/>
    <property type="molecule type" value="Genomic_DNA"/>
</dbReference>
<organism evidence="1 2">
    <name type="scientific">Holdemanella biformis</name>
    <dbReference type="NCBI Taxonomy" id="1735"/>
    <lineage>
        <taxon>Bacteria</taxon>
        <taxon>Bacillati</taxon>
        <taxon>Bacillota</taxon>
        <taxon>Erysipelotrichia</taxon>
        <taxon>Erysipelotrichales</taxon>
        <taxon>Erysipelotrichaceae</taxon>
        <taxon>Holdemanella</taxon>
    </lineage>
</organism>
<dbReference type="GeneID" id="66580576"/>
<reference evidence="1 2" key="1">
    <citation type="submission" date="2018-08" db="EMBL/GenBank/DDBJ databases">
        <title>A genome reference for cultivated species of the human gut microbiota.</title>
        <authorList>
            <person name="Zou Y."/>
            <person name="Xue W."/>
            <person name="Luo G."/>
        </authorList>
    </citation>
    <scope>NUCLEOTIDE SEQUENCE [LARGE SCALE GENOMIC DNA]</scope>
    <source>
        <strain evidence="1 2">AF15-20</strain>
    </source>
</reference>
<proteinExistence type="predicted"/>
<dbReference type="RefSeq" id="WP_118325564.1">
    <property type="nucleotide sequence ID" value="NZ_DAWEIE010000016.1"/>
</dbReference>
<evidence type="ECO:0000313" key="2">
    <source>
        <dbReference type="Proteomes" id="UP000265489"/>
    </source>
</evidence>
<dbReference type="AlphaFoldDB" id="A0A395W741"/>
<sequence length="145" mass="17959">MVSRRIIGFAIGKMLRQDGWAEKYNPKNQFDVNQYDYSTCKEYLAALKEKWQEYEDPECELEEYVDVNKYSNYDDYAYDVDVYRTRLEWRDEMDFDCEFDVNPCDFEYEEYYVKALKRAWKKELDPYDEFEHIDLEYIDDVNEYK</sequence>
<comment type="caution">
    <text evidence="1">The sequence shown here is derived from an EMBL/GenBank/DDBJ whole genome shotgun (WGS) entry which is preliminary data.</text>
</comment>